<dbReference type="GO" id="GO:0000155">
    <property type="term" value="F:phosphorelay sensor kinase activity"/>
    <property type="evidence" value="ECO:0007669"/>
    <property type="project" value="InterPro"/>
</dbReference>
<comment type="function">
    <text evidence="14">Member of a two-component regulatory system.</text>
</comment>
<proteinExistence type="predicted"/>
<keyword evidence="9 14" id="KW-0418">Kinase</keyword>
<dbReference type="NCBIfam" id="TIGR01386">
    <property type="entry name" value="cztS_silS_copS"/>
    <property type="match status" value="1"/>
</dbReference>
<dbReference type="InterPro" id="IPR005467">
    <property type="entry name" value="His_kinase_dom"/>
</dbReference>
<dbReference type="GO" id="GO:0005886">
    <property type="term" value="C:plasma membrane"/>
    <property type="evidence" value="ECO:0007669"/>
    <property type="project" value="UniProtKB-SubCell"/>
</dbReference>
<evidence type="ECO:0000256" key="8">
    <source>
        <dbReference type="ARBA" id="ARBA00022741"/>
    </source>
</evidence>
<keyword evidence="3 14" id="KW-1003">Cell membrane</keyword>
<keyword evidence="8 14" id="KW-0547">Nucleotide-binding</keyword>
<evidence type="ECO:0000256" key="3">
    <source>
        <dbReference type="ARBA" id="ARBA00022475"/>
    </source>
</evidence>
<dbReference type="Gene3D" id="3.30.565.10">
    <property type="entry name" value="Histidine kinase-like ATPase, C-terminal domain"/>
    <property type="match status" value="1"/>
</dbReference>
<gene>
    <name evidence="17" type="ordered locus">EbC_09010</name>
</gene>
<feature type="transmembrane region" description="Helical" evidence="14">
    <location>
        <begin position="12"/>
        <end position="32"/>
    </location>
</feature>
<dbReference type="Pfam" id="PF02518">
    <property type="entry name" value="HATPase_c"/>
    <property type="match status" value="1"/>
</dbReference>
<keyword evidence="6 14" id="KW-0808">Transferase</keyword>
<dbReference type="InterPro" id="IPR003660">
    <property type="entry name" value="HAMP_dom"/>
</dbReference>
<keyword evidence="5" id="KW-0597">Phosphoprotein</keyword>
<dbReference type="GeneID" id="90510923"/>
<organism evidence="18">
    <name type="scientific">Erwinia billingiae (strain Eb661)</name>
    <dbReference type="NCBI Taxonomy" id="634500"/>
    <lineage>
        <taxon>Bacteria</taxon>
        <taxon>Pseudomonadati</taxon>
        <taxon>Pseudomonadota</taxon>
        <taxon>Gammaproteobacteria</taxon>
        <taxon>Enterobacterales</taxon>
        <taxon>Erwiniaceae</taxon>
        <taxon>Erwinia</taxon>
    </lineage>
</organism>
<dbReference type="PANTHER" id="PTHR45436">
    <property type="entry name" value="SENSOR HISTIDINE KINASE YKOH"/>
    <property type="match status" value="1"/>
</dbReference>
<keyword evidence="4 14" id="KW-0997">Cell inner membrane</keyword>
<keyword evidence="7 14" id="KW-0812">Transmembrane</keyword>
<feature type="domain" description="HAMP" evidence="16">
    <location>
        <begin position="191"/>
        <end position="244"/>
    </location>
</feature>
<dbReference type="InterPro" id="IPR003594">
    <property type="entry name" value="HATPase_dom"/>
</dbReference>
<evidence type="ECO:0000259" key="16">
    <source>
        <dbReference type="PROSITE" id="PS50885"/>
    </source>
</evidence>
<dbReference type="InterPro" id="IPR003661">
    <property type="entry name" value="HisK_dim/P_dom"/>
</dbReference>
<keyword evidence="18" id="KW-1185">Reference proteome</keyword>
<dbReference type="SMART" id="SM00304">
    <property type="entry name" value="HAMP"/>
    <property type="match status" value="1"/>
</dbReference>
<dbReference type="SMART" id="SM00388">
    <property type="entry name" value="HisKA"/>
    <property type="match status" value="1"/>
</dbReference>
<keyword evidence="13 14" id="KW-0472">Membrane</keyword>
<dbReference type="eggNOG" id="COG2205">
    <property type="taxonomic scope" value="Bacteria"/>
</dbReference>
<dbReference type="PRINTS" id="PR00344">
    <property type="entry name" value="BCTRLSENSOR"/>
</dbReference>
<reference evidence="17 18" key="1">
    <citation type="journal article" date="2010" name="BMC Genomics">
        <title>Genome comparison of the epiphytic bacteria Erwinia billingiae and E. tasmaniensis with the pear pathogen E. pyrifoliae.</title>
        <authorList>
            <person name="Kube M."/>
            <person name="Migdoll A.M."/>
            <person name="Gehring I."/>
            <person name="Heitmann K."/>
            <person name="Mayer Y."/>
            <person name="Kuhl H."/>
            <person name="Knaust F."/>
            <person name="Geider K."/>
            <person name="Reinhardt R."/>
        </authorList>
    </citation>
    <scope>NUCLEOTIDE SEQUENCE [LARGE SCALE GENOMIC DNA]</scope>
    <source>
        <strain evidence="17 18">Eb661</strain>
    </source>
</reference>
<evidence type="ECO:0000256" key="13">
    <source>
        <dbReference type="ARBA" id="ARBA00023136"/>
    </source>
</evidence>
<evidence type="ECO:0000256" key="1">
    <source>
        <dbReference type="ARBA" id="ARBA00000085"/>
    </source>
</evidence>
<dbReference type="Proteomes" id="UP000008793">
    <property type="component" value="Chromosome"/>
</dbReference>
<dbReference type="EMBL" id="FP236843">
    <property type="protein sequence ID" value="CAX58432.1"/>
    <property type="molecule type" value="Genomic_DNA"/>
</dbReference>
<feature type="transmembrane region" description="Helical" evidence="14">
    <location>
        <begin position="171"/>
        <end position="190"/>
    </location>
</feature>
<dbReference type="CDD" id="cd06225">
    <property type="entry name" value="HAMP"/>
    <property type="match status" value="1"/>
</dbReference>
<evidence type="ECO:0000256" key="7">
    <source>
        <dbReference type="ARBA" id="ARBA00022692"/>
    </source>
</evidence>
<keyword evidence="12 14" id="KW-0902">Two-component regulatory system</keyword>
<keyword evidence="10 14" id="KW-0067">ATP-binding</keyword>
<name>D8MNM5_ERWBE</name>
<evidence type="ECO:0000256" key="14">
    <source>
        <dbReference type="RuleBase" id="RU364088"/>
    </source>
</evidence>
<dbReference type="Gene3D" id="1.10.287.130">
    <property type="match status" value="1"/>
</dbReference>
<dbReference type="SUPFAM" id="SSF55874">
    <property type="entry name" value="ATPase domain of HSP90 chaperone/DNA topoisomerase II/histidine kinase"/>
    <property type="match status" value="1"/>
</dbReference>
<feature type="domain" description="Histidine kinase" evidence="15">
    <location>
        <begin position="252"/>
        <end position="465"/>
    </location>
</feature>
<evidence type="ECO:0000256" key="11">
    <source>
        <dbReference type="ARBA" id="ARBA00022989"/>
    </source>
</evidence>
<evidence type="ECO:0000313" key="18">
    <source>
        <dbReference type="Proteomes" id="UP000008793"/>
    </source>
</evidence>
<accession>D8MNM5</accession>
<dbReference type="CDD" id="cd00082">
    <property type="entry name" value="HisKA"/>
    <property type="match status" value="1"/>
</dbReference>
<dbReference type="PANTHER" id="PTHR45436:SF3">
    <property type="entry name" value="SENSOR HISTIDINE KINASE HPRS"/>
    <property type="match status" value="1"/>
</dbReference>
<dbReference type="PROSITE" id="PS50109">
    <property type="entry name" value="HIS_KIN"/>
    <property type="match status" value="1"/>
</dbReference>
<dbReference type="InterPro" id="IPR006290">
    <property type="entry name" value="CztS_silS_copS"/>
</dbReference>
<dbReference type="STRING" id="634500.EbC_09010"/>
<dbReference type="Gene3D" id="6.10.340.10">
    <property type="match status" value="1"/>
</dbReference>
<dbReference type="RefSeq" id="WP_013200935.1">
    <property type="nucleotide sequence ID" value="NC_014306.1"/>
</dbReference>
<dbReference type="Pfam" id="PF00512">
    <property type="entry name" value="HisKA"/>
    <property type="match status" value="1"/>
</dbReference>
<dbReference type="InterPro" id="IPR050428">
    <property type="entry name" value="TCS_sensor_his_kinase"/>
</dbReference>
<dbReference type="InterPro" id="IPR036890">
    <property type="entry name" value="HATPase_C_sf"/>
</dbReference>
<comment type="catalytic activity">
    <reaction evidence="1 14">
        <text>ATP + protein L-histidine = ADP + protein N-phospho-L-histidine.</text>
        <dbReference type="EC" id="2.7.13.3"/>
    </reaction>
</comment>
<dbReference type="InterPro" id="IPR004358">
    <property type="entry name" value="Sig_transdc_His_kin-like_C"/>
</dbReference>
<comment type="subcellular location">
    <subcellularLocation>
        <location evidence="2 14">Cell inner membrane</location>
    </subcellularLocation>
</comment>
<evidence type="ECO:0000259" key="15">
    <source>
        <dbReference type="PROSITE" id="PS50109"/>
    </source>
</evidence>
<protein>
    <recommendedName>
        <fullName evidence="14">Sensor protein</fullName>
        <ecNumber evidence="14">2.7.13.3</ecNumber>
    </recommendedName>
</protein>
<sequence length="472" mass="52148">MLMKPLSLTTRLSLLISGMVLLVMILVGMALYHSLARQISVRDDGALLSRMEQIRTLLLNEDALQLIRDKPKLFANMLGNTESLLVLRFPGQPPLIEVNPGHAPIPDLTPVPQGQSLGLASVHHQLTRDGTPFISAAALAQTRDGPGQLEIITGRLMTERTATLSDYRQQIGVLIVLATLIAALMVWFLTRRSLRPLHRLAQETAAIDVRHLSRRITLTNVPHELLSLVAAFNQMLDRLETSFQQLSQVSADMAHDLRTPIANLLGQTEVALTQKRSNDYYLGVMGSNFEELQRLARMIDNMLFLARAEDASQAIHRVEQPLSEVLQPLADYFEGPAEEREIQLVFPHQGTVYADADLLRRAVANLVANAIRYADLGSTIAITHRSEPGGVTIAVENQGATISTTQQARLFDRFYRADASRHDSSTGSGLGLSIVRGIMQLHQGRYAVQSQSGETHFSLFFPSRGGNPPQDR</sequence>
<dbReference type="Pfam" id="PF00672">
    <property type="entry name" value="HAMP"/>
    <property type="match status" value="1"/>
</dbReference>
<dbReference type="InterPro" id="IPR036097">
    <property type="entry name" value="HisK_dim/P_sf"/>
</dbReference>
<dbReference type="EC" id="2.7.13.3" evidence="14"/>
<dbReference type="KEGG" id="ebi:EbC_09010"/>
<dbReference type="SMART" id="SM00387">
    <property type="entry name" value="HATPase_c"/>
    <property type="match status" value="1"/>
</dbReference>
<evidence type="ECO:0000256" key="12">
    <source>
        <dbReference type="ARBA" id="ARBA00023012"/>
    </source>
</evidence>
<evidence type="ECO:0000256" key="4">
    <source>
        <dbReference type="ARBA" id="ARBA00022519"/>
    </source>
</evidence>
<evidence type="ECO:0000256" key="6">
    <source>
        <dbReference type="ARBA" id="ARBA00022679"/>
    </source>
</evidence>
<dbReference type="HOGENOM" id="CLU_000445_89_6_6"/>
<evidence type="ECO:0000256" key="10">
    <source>
        <dbReference type="ARBA" id="ARBA00022840"/>
    </source>
</evidence>
<evidence type="ECO:0000256" key="9">
    <source>
        <dbReference type="ARBA" id="ARBA00022777"/>
    </source>
</evidence>
<dbReference type="GO" id="GO:0005524">
    <property type="term" value="F:ATP binding"/>
    <property type="evidence" value="ECO:0007669"/>
    <property type="project" value="UniProtKB-KW"/>
</dbReference>
<keyword evidence="11 14" id="KW-1133">Transmembrane helix</keyword>
<dbReference type="AlphaFoldDB" id="D8MNM5"/>
<evidence type="ECO:0000313" key="17">
    <source>
        <dbReference type="EMBL" id="CAX58432.1"/>
    </source>
</evidence>
<dbReference type="SUPFAM" id="SSF47384">
    <property type="entry name" value="Homodimeric domain of signal transducing histidine kinase"/>
    <property type="match status" value="1"/>
</dbReference>
<evidence type="ECO:0000256" key="2">
    <source>
        <dbReference type="ARBA" id="ARBA00004533"/>
    </source>
</evidence>
<dbReference type="PROSITE" id="PS50885">
    <property type="entry name" value="HAMP"/>
    <property type="match status" value="1"/>
</dbReference>
<evidence type="ECO:0000256" key="5">
    <source>
        <dbReference type="ARBA" id="ARBA00022553"/>
    </source>
</evidence>